<dbReference type="RefSeq" id="YP_010842350.1">
    <property type="nucleotide sequence ID" value="NC_079139.1"/>
</dbReference>
<dbReference type="Gene3D" id="3.30.710.10">
    <property type="entry name" value="Potassium Channel Kv1.1, Chain A"/>
    <property type="match status" value="1"/>
</dbReference>
<dbReference type="EMBL" id="AP024483">
    <property type="protein sequence ID" value="BCS83742.1"/>
    <property type="molecule type" value="Genomic_DNA"/>
</dbReference>
<dbReference type="InterPro" id="IPR015943">
    <property type="entry name" value="WD40/YVTN_repeat-like_dom_sf"/>
</dbReference>
<dbReference type="Proteomes" id="UP001321479">
    <property type="component" value="Segment"/>
</dbReference>
<dbReference type="GeneID" id="80558947"/>
<dbReference type="InterPro" id="IPR011047">
    <property type="entry name" value="Quinoprotein_ADH-like_sf"/>
</dbReference>
<reference evidence="3 4" key="1">
    <citation type="submission" date="2021-02" db="EMBL/GenBank/DDBJ databases">
        <title>Cotonvirus japonicus, which uses Golgi apparatus of host cells for its virion factory, phylogenetically links tailed tupanvirus and icosahedral mimivirus.</title>
        <authorList>
            <person name="Takahashi H."/>
            <person name="Fukaya S."/>
            <person name="Song C."/>
            <person name="Murata K."/>
            <person name="Takemura M."/>
        </authorList>
    </citation>
    <scope>NUCLEOTIDE SEQUENCE [LARGE SCALE GENOMIC DNA]</scope>
</reference>
<evidence type="ECO:0000256" key="1">
    <source>
        <dbReference type="ARBA" id="ARBA00006497"/>
    </source>
</evidence>
<dbReference type="PROSITE" id="PS50097">
    <property type="entry name" value="BTB"/>
    <property type="match status" value="1"/>
</dbReference>
<dbReference type="InterPro" id="IPR000210">
    <property type="entry name" value="BTB/POZ_dom"/>
</dbReference>
<protein>
    <submittedName>
        <fullName evidence="3">BTB/POZ domain-containing protein</fullName>
    </submittedName>
</protein>
<evidence type="ECO:0000313" key="4">
    <source>
        <dbReference type="Proteomes" id="UP001321479"/>
    </source>
</evidence>
<dbReference type="SUPFAM" id="SSF50998">
    <property type="entry name" value="Quinoprotein alcohol dehydrogenase-like"/>
    <property type="match status" value="1"/>
</dbReference>
<comment type="similarity">
    <text evidence="1">Belongs to the mimivirus BTB/WD family.</text>
</comment>
<sequence>MNSERLMKSYIDKVFCDLKLTIVDDDQAITIDTHKIILYTCCPYFEKLLLFNDKNCTEKTINVPNAQMCHDIIESFYSEKNDLNLNLDLIYKFQLYMCRDFFGLKQHKNILSNLKISDDLFDELLRFVELNSHNDNIIKLLFHYIPENYDFKQIPKNLLLVIKKYISNSKMYILSDNSELVQYDLCSENLLSENITHKILKINYDLKKYKFSLNDNEIAIMKGGSIGFYDINNGTLINQILINQIPIDDITNIKYRDNNLFIVVNYKRLVLIDNNNGKLLKTHEFKYSISYITSTTNCIYVHFNLKNKIAVLDSKTLKLLTSVNYYNSYDYVNNKMIFDDYLKVSDSTYIYEIDVLSDKITTRKKISGKISALDVDFRFEKYVVVDSTNIIKIFDVASGKLISEYNIDKLIEIYELEHYAPVLKAKFLHDSRYIVIKIKNGRYFILDTKKQKIIKISPESKFGYWTNYQISYHSQYLSEIDDAIFNLSNKTQ</sequence>
<dbReference type="Pfam" id="PF00651">
    <property type="entry name" value="BTB"/>
    <property type="match status" value="1"/>
</dbReference>
<dbReference type="InterPro" id="IPR011333">
    <property type="entry name" value="SKP1/BTB/POZ_sf"/>
</dbReference>
<accession>A0ABM7NU89</accession>
<dbReference type="CDD" id="cd18186">
    <property type="entry name" value="BTB_POZ_ZBTB_KLHL-like"/>
    <property type="match status" value="1"/>
</dbReference>
<dbReference type="Gene3D" id="2.130.10.10">
    <property type="entry name" value="YVTN repeat-like/Quinoprotein amine dehydrogenase"/>
    <property type="match status" value="1"/>
</dbReference>
<keyword evidence="4" id="KW-1185">Reference proteome</keyword>
<evidence type="ECO:0000259" key="2">
    <source>
        <dbReference type="PROSITE" id="PS50097"/>
    </source>
</evidence>
<dbReference type="SUPFAM" id="SSF54695">
    <property type="entry name" value="POZ domain"/>
    <property type="match status" value="1"/>
</dbReference>
<feature type="domain" description="BTB" evidence="2">
    <location>
        <begin position="16"/>
        <end position="85"/>
    </location>
</feature>
<proteinExistence type="inferred from homology"/>
<name>A0ABM7NU89_9VIRU</name>
<evidence type="ECO:0000313" key="3">
    <source>
        <dbReference type="EMBL" id="BCS83742.1"/>
    </source>
</evidence>
<organism evidence="3 4">
    <name type="scientific">Cotonvirus japonicus</name>
    <dbReference type="NCBI Taxonomy" id="2811091"/>
    <lineage>
        <taxon>Viruses</taxon>
        <taxon>Varidnaviria</taxon>
        <taxon>Bamfordvirae</taxon>
        <taxon>Nucleocytoviricota</taxon>
        <taxon>Megaviricetes</taxon>
        <taxon>Imitervirales</taxon>
        <taxon>Mimiviridae</taxon>
        <taxon>Megamimivirinae</taxon>
        <taxon>Cotonvirus</taxon>
        <taxon>Cotonvirus japonicum</taxon>
    </lineage>
</organism>